<dbReference type="RefSeq" id="YP_010110248.1">
    <property type="nucleotide sequence ID" value="NC_055869.1"/>
</dbReference>
<protein>
    <submittedName>
        <fullName evidence="1">Terminase</fullName>
    </submittedName>
</protein>
<dbReference type="KEGG" id="vg:65128545"/>
<accession>A0A7M1RYK2</accession>
<dbReference type="EMBL" id="MT774376">
    <property type="protein sequence ID" value="QOR58090.1"/>
    <property type="molecule type" value="Genomic_DNA"/>
</dbReference>
<organism evidence="1 2">
    <name type="scientific">uncultured phage cr55_1</name>
    <dbReference type="NCBI Taxonomy" id="2772060"/>
    <lineage>
        <taxon>Viruses</taxon>
        <taxon>Duplodnaviria</taxon>
        <taxon>Heunggongvirae</taxon>
        <taxon>Uroviricota</taxon>
        <taxon>Caudoviricetes</taxon>
        <taxon>Crassvirales</taxon>
        <taxon>Suoliviridae</taxon>
        <taxon>Boorivirinae</taxon>
        <taxon>Culoivirus</taxon>
        <taxon>Culoivirus intestinalis</taxon>
    </lineage>
</organism>
<dbReference type="Gene3D" id="3.40.50.300">
    <property type="entry name" value="P-loop containing nucleotide triphosphate hydrolases"/>
    <property type="match status" value="1"/>
</dbReference>
<reference evidence="1 2" key="1">
    <citation type="submission" date="2020-07" db="EMBL/GenBank/DDBJ databases">
        <title>Taxonomic proposal: Crassvirales, a new order of highly abundant and diverse bacterial viruses.</title>
        <authorList>
            <person name="Shkoporov A.N."/>
            <person name="Stockdale S.R."/>
            <person name="Guerin E."/>
            <person name="Ross R.P."/>
            <person name="Hill C."/>
        </authorList>
    </citation>
    <scope>NUCLEOTIDE SEQUENCE [LARGE SCALE GENOMIC DNA]</scope>
</reference>
<evidence type="ECO:0000313" key="2">
    <source>
        <dbReference type="Proteomes" id="UP000594086"/>
    </source>
</evidence>
<evidence type="ECO:0000313" key="1">
    <source>
        <dbReference type="EMBL" id="QOR58090.1"/>
    </source>
</evidence>
<dbReference type="Gene3D" id="3.30.420.240">
    <property type="match status" value="1"/>
</dbReference>
<keyword evidence="2" id="KW-1185">Reference proteome</keyword>
<sequence length="690" mass="79661">MVDFSKKIINSNKFRQPAIQFMETGSYCLYPKGTSEYFSFWETEMDRCINGFTADDGDYITGYNYFYLNYCPIQRIIYKITKDAKGHDVVKKTRETAFPDFYDYDYYYFLSIEEAENQGKHLCVAKARRKGFSYKGGAMLCRNFFLIPNSKSYVYAANKQYLTEDGILTKAWDYMDFIDGNTAWGKKRQVSNTSMRRRASMLVTDDYGNKVETGYKSEIMGVSIKDNPDSVRGKAGKLILWEEAGSNNQLEAAWQIARPSVEQDGVAFGLMIMFGTGGDEGDNVAGLRNAFYDPKAFNCIEFDNIWDEGAQGGKPCGFFVPQHTNLDIRDENGKRLYMDEDGNTLHEKAREFILNLREEELKSAKSSQQVDRYCAEHSETPAEAFTELSGNIFPKKELQKQLARIRTNKKLANAKQVGYLTEVKGEIVWNISKNKNDIKEFPLPKTADPTGAIVIWEHPVKDAPFGLYIAGIDPYDQDQSGTNSLGSCIIYKRFQDFESYQDIIVAEYTGRPKTAEEFYENVRKLLKYYNAKAMVENQNTGIFTYFNNKHCNYLLADQPDIIRDITNSSKVNRGKGCHMTKEIKAWGIDRIKEWLEEDLGNDTLRLNTIMSEPLLEELIKYNEKINVDRVMALLQIMIYKEQLYNYQVKQKTEKEKHIRLFNAPLFKNYDNTYEPQINNSFSTTTYMFTN</sequence>
<dbReference type="Proteomes" id="UP000594086">
    <property type="component" value="Segment"/>
</dbReference>
<proteinExistence type="predicted"/>
<dbReference type="GeneID" id="65128545"/>
<dbReference type="InterPro" id="IPR027417">
    <property type="entry name" value="P-loop_NTPase"/>
</dbReference>
<name>A0A7M1RYK2_9CAUD</name>